<sequence>MDEDEFPFEDHDLGSLNGAPMLDVDENGYVVFPSEDSVDGYYDVLDIAEDEDENCYDGIYSDESFDSDCHVTECPALMQFEDEKLYDDHNSEDLIDSDSPVLNLPARNAVLEDIENNPGMSVSAGQDDNERLRDVSLNDLWDMFLYAAEIGRVDKLRNMLAQCPDLVSRSNEGGYTALHRAARNNHLEGRLVPTGKWR</sequence>
<evidence type="ECO:0000313" key="2">
    <source>
        <dbReference type="Proteomes" id="UP001196413"/>
    </source>
</evidence>
<proteinExistence type="predicted"/>
<dbReference type="AlphaFoldDB" id="A0AAD5N5Z2"/>
<protein>
    <submittedName>
        <fullName evidence="1">Uncharacterized protein</fullName>
    </submittedName>
</protein>
<dbReference type="InterPro" id="IPR036770">
    <property type="entry name" value="Ankyrin_rpt-contain_sf"/>
</dbReference>
<dbReference type="Proteomes" id="UP001196413">
    <property type="component" value="Unassembled WGS sequence"/>
</dbReference>
<organism evidence="1 2">
    <name type="scientific">Parelaphostrongylus tenuis</name>
    <name type="common">Meningeal worm</name>
    <dbReference type="NCBI Taxonomy" id="148309"/>
    <lineage>
        <taxon>Eukaryota</taxon>
        <taxon>Metazoa</taxon>
        <taxon>Ecdysozoa</taxon>
        <taxon>Nematoda</taxon>
        <taxon>Chromadorea</taxon>
        <taxon>Rhabditida</taxon>
        <taxon>Rhabditina</taxon>
        <taxon>Rhabditomorpha</taxon>
        <taxon>Strongyloidea</taxon>
        <taxon>Metastrongylidae</taxon>
        <taxon>Parelaphostrongylus</taxon>
    </lineage>
</organism>
<comment type="caution">
    <text evidence="1">The sequence shown here is derived from an EMBL/GenBank/DDBJ whole genome shotgun (WGS) entry which is preliminary data.</text>
</comment>
<dbReference type="SUPFAM" id="SSF48403">
    <property type="entry name" value="Ankyrin repeat"/>
    <property type="match status" value="1"/>
</dbReference>
<accession>A0AAD5N5Z2</accession>
<name>A0AAD5N5Z2_PARTN</name>
<evidence type="ECO:0000313" key="1">
    <source>
        <dbReference type="EMBL" id="KAJ1362572.1"/>
    </source>
</evidence>
<dbReference type="EMBL" id="JAHQIW010004484">
    <property type="protein sequence ID" value="KAJ1362572.1"/>
    <property type="molecule type" value="Genomic_DNA"/>
</dbReference>
<keyword evidence="2" id="KW-1185">Reference proteome</keyword>
<gene>
    <name evidence="1" type="ORF">KIN20_022173</name>
</gene>
<dbReference type="Gene3D" id="1.25.40.20">
    <property type="entry name" value="Ankyrin repeat-containing domain"/>
    <property type="match status" value="1"/>
</dbReference>
<reference evidence="1" key="1">
    <citation type="submission" date="2021-06" db="EMBL/GenBank/DDBJ databases">
        <title>Parelaphostrongylus tenuis whole genome reference sequence.</title>
        <authorList>
            <person name="Garwood T.J."/>
            <person name="Larsen P.A."/>
            <person name="Fountain-Jones N.M."/>
            <person name="Garbe J.R."/>
            <person name="Macchietto M.G."/>
            <person name="Kania S.A."/>
            <person name="Gerhold R.W."/>
            <person name="Richards J.E."/>
            <person name="Wolf T.M."/>
        </authorList>
    </citation>
    <scope>NUCLEOTIDE SEQUENCE</scope>
    <source>
        <strain evidence="1">MNPRO001-30</strain>
        <tissue evidence="1">Meninges</tissue>
    </source>
</reference>